<evidence type="ECO:0000313" key="15">
    <source>
        <dbReference type="Proteomes" id="UP000694548"/>
    </source>
</evidence>
<evidence type="ECO:0000256" key="3">
    <source>
        <dbReference type="ARBA" id="ARBA00022692"/>
    </source>
</evidence>
<keyword evidence="7" id="KW-0130">Cell adhesion</keyword>
<dbReference type="InterPro" id="IPR015919">
    <property type="entry name" value="Cadherin-like_sf"/>
</dbReference>
<feature type="domain" description="Cadherin" evidence="13">
    <location>
        <begin position="519"/>
        <end position="617"/>
    </location>
</feature>
<keyword evidence="8 12" id="KW-1133">Transmembrane helix</keyword>
<keyword evidence="4" id="KW-0732">Signal</keyword>
<dbReference type="Gene3D" id="2.60.40.60">
    <property type="entry name" value="Cadherins"/>
    <property type="match status" value="7"/>
</dbReference>
<evidence type="ECO:0000256" key="11">
    <source>
        <dbReference type="PROSITE-ProRule" id="PRU00043"/>
    </source>
</evidence>
<dbReference type="InterPro" id="IPR002126">
    <property type="entry name" value="Cadherin-like_dom"/>
</dbReference>
<keyword evidence="10" id="KW-0325">Glycoprotein</keyword>
<dbReference type="InterPro" id="IPR032455">
    <property type="entry name" value="Cadherin_C"/>
</dbReference>
<dbReference type="Proteomes" id="UP000694548">
    <property type="component" value="Unassembled WGS sequence"/>
</dbReference>
<evidence type="ECO:0000256" key="6">
    <source>
        <dbReference type="ARBA" id="ARBA00022837"/>
    </source>
</evidence>
<proteinExistence type="predicted"/>
<dbReference type="InterPro" id="IPR013164">
    <property type="entry name" value="Cadherin_N"/>
</dbReference>
<dbReference type="CDD" id="cd11304">
    <property type="entry name" value="Cadherin_repeat"/>
    <property type="match status" value="5"/>
</dbReference>
<dbReference type="Ensembl" id="ENSNFUT00015037414.1">
    <property type="protein sequence ID" value="ENSNFUP00015035831.1"/>
    <property type="gene ID" value="ENSNFUG00015017372.1"/>
</dbReference>
<evidence type="ECO:0000256" key="5">
    <source>
        <dbReference type="ARBA" id="ARBA00022737"/>
    </source>
</evidence>
<dbReference type="GO" id="GO:0009653">
    <property type="term" value="P:anatomical structure morphogenesis"/>
    <property type="evidence" value="ECO:0007669"/>
    <property type="project" value="UniProtKB-ARBA"/>
</dbReference>
<evidence type="ECO:0000256" key="12">
    <source>
        <dbReference type="SAM" id="Phobius"/>
    </source>
</evidence>
<evidence type="ECO:0000256" key="2">
    <source>
        <dbReference type="ARBA" id="ARBA00022475"/>
    </source>
</evidence>
<evidence type="ECO:0000256" key="8">
    <source>
        <dbReference type="ARBA" id="ARBA00022989"/>
    </source>
</evidence>
<dbReference type="FunFam" id="2.60.40.60:FF:000004">
    <property type="entry name" value="Protocadherin 1 gamma 2"/>
    <property type="match status" value="1"/>
</dbReference>
<organism evidence="14 15">
    <name type="scientific">Nothobranchius furzeri</name>
    <name type="common">Turquoise killifish</name>
    <dbReference type="NCBI Taxonomy" id="105023"/>
    <lineage>
        <taxon>Eukaryota</taxon>
        <taxon>Metazoa</taxon>
        <taxon>Chordata</taxon>
        <taxon>Craniata</taxon>
        <taxon>Vertebrata</taxon>
        <taxon>Euteleostomi</taxon>
        <taxon>Actinopterygii</taxon>
        <taxon>Neopterygii</taxon>
        <taxon>Teleostei</taxon>
        <taxon>Neoteleostei</taxon>
        <taxon>Acanthomorphata</taxon>
        <taxon>Ovalentaria</taxon>
        <taxon>Atherinomorphae</taxon>
        <taxon>Cyprinodontiformes</taxon>
        <taxon>Nothobranchiidae</taxon>
        <taxon>Nothobranchius</taxon>
    </lineage>
</organism>
<keyword evidence="2" id="KW-1003">Cell membrane</keyword>
<comment type="subcellular location">
    <subcellularLocation>
        <location evidence="1">Cell membrane</location>
        <topology evidence="1">Single-pass type I membrane protein</topology>
    </subcellularLocation>
</comment>
<keyword evidence="6 11" id="KW-0106">Calcium</keyword>
<dbReference type="FunFam" id="2.60.40.60:FF:000002">
    <property type="entry name" value="Protocadherin alpha 2"/>
    <property type="match status" value="1"/>
</dbReference>
<dbReference type="InterPro" id="IPR020894">
    <property type="entry name" value="Cadherin_CS"/>
</dbReference>
<feature type="transmembrane region" description="Helical" evidence="12">
    <location>
        <begin position="632"/>
        <end position="655"/>
    </location>
</feature>
<dbReference type="Pfam" id="PF16492">
    <property type="entry name" value="Cadherin_C_2"/>
    <property type="match status" value="1"/>
</dbReference>
<sequence length="773" mass="84699">LDVARDRSTISYTISEEVDKGTAVGNLAKDLNLSVHQLQATGLQITSGYIKRYFDISHESGALFVSDRIDREELCPNMVKCSLIIEAILSNPRKIITIDMFESSHVGERHPLPVAHDADAGINSVKTYKLNTNEYFTLDIQSAGDRSVSAELVLQKTLDREKEAVIELTLTAFDGGKPPKTGTLQIHIHVLDVNDNPPVFSKTLYKVQVIENPNVGVLLLTLSATDLDEGVNSQIVYSFTERARLSLEDKFAINNNTGEITVKGKIDYEENQAYEIRVQARDKGTPPRSAHSKVLVEVVDVNDNAPVITVSSLMSPVKEDAEIGTAVAMVTITDKDGGRNGLTKCGVLVTGPLDREAISMYNISIEATDEGTPALSSTAVVTIQVSDVNDNAPRFPDAHINVFVKENIPTGTTIYRLTTEDLDLNENAKSAYQLIKGASQRAQNTALVNINSETGDIISLQSFNYEELKTFQFKVQATDSGVPPLSSNVTVNVLILDENDNNPTILAPYSELGSVNSETIPYSAEAGYFVAKIRAVDADSGYNALLSYHLTEPKGNNLFRIGTSTGEIRTKRRMSDNDLKSHPLVVLVSDNGEPSLSATVSIDVVVVESTADIQTQFRNVPLKEDSFSDLNLYLLIAIVSVSVVFLLSLISLIAVRCHRTDGGFSRYSAPMITTHPDGSWSYSKATQQYDVCFSSDTLKSDVVVFPAPFPPVDAELISINGGDTFTRTQTLPNKDKVRPDLLVTLAMKQLSRNQYSKYIISLIFEKKICIHFN</sequence>
<dbReference type="GO" id="GO:0007156">
    <property type="term" value="P:homophilic cell adhesion via plasma membrane adhesion molecules"/>
    <property type="evidence" value="ECO:0007669"/>
    <property type="project" value="InterPro"/>
</dbReference>
<evidence type="ECO:0000259" key="13">
    <source>
        <dbReference type="PROSITE" id="PS50268"/>
    </source>
</evidence>
<protein>
    <recommendedName>
        <fullName evidence="13">Cadherin domain-containing protein</fullName>
    </recommendedName>
</protein>
<keyword evidence="15" id="KW-1185">Reference proteome</keyword>
<dbReference type="SMART" id="SM00112">
    <property type="entry name" value="CA"/>
    <property type="match status" value="5"/>
</dbReference>
<keyword evidence="3 12" id="KW-0812">Transmembrane</keyword>
<evidence type="ECO:0000256" key="7">
    <source>
        <dbReference type="ARBA" id="ARBA00022889"/>
    </source>
</evidence>
<dbReference type="PRINTS" id="PR00205">
    <property type="entry name" value="CADHERIN"/>
</dbReference>
<evidence type="ECO:0000256" key="10">
    <source>
        <dbReference type="ARBA" id="ARBA00023180"/>
    </source>
</evidence>
<dbReference type="PROSITE" id="PS50268">
    <property type="entry name" value="CADHERIN_2"/>
    <property type="match status" value="5"/>
</dbReference>
<dbReference type="InterPro" id="IPR050174">
    <property type="entry name" value="Protocadherin/Cadherin-CA"/>
</dbReference>
<dbReference type="GO" id="GO:0005509">
    <property type="term" value="F:calcium ion binding"/>
    <property type="evidence" value="ECO:0007669"/>
    <property type="project" value="UniProtKB-UniRule"/>
</dbReference>
<dbReference type="SUPFAM" id="SSF49313">
    <property type="entry name" value="Cadherin-like"/>
    <property type="match status" value="6"/>
</dbReference>
<feature type="domain" description="Cadherin" evidence="13">
    <location>
        <begin position="201"/>
        <end position="308"/>
    </location>
</feature>
<dbReference type="GO" id="GO:0005886">
    <property type="term" value="C:plasma membrane"/>
    <property type="evidence" value="ECO:0007669"/>
    <property type="project" value="UniProtKB-SubCell"/>
</dbReference>
<dbReference type="FunFam" id="2.60.40.60:FF:000007">
    <property type="entry name" value="Protocadherin alpha 2"/>
    <property type="match status" value="1"/>
</dbReference>
<keyword evidence="9 12" id="KW-0472">Membrane</keyword>
<accession>A0A8C6NYX7</accession>
<reference evidence="14" key="1">
    <citation type="submission" date="2025-08" db="UniProtKB">
        <authorList>
            <consortium name="Ensembl"/>
        </authorList>
    </citation>
    <scope>IDENTIFICATION</scope>
</reference>
<dbReference type="FunFam" id="2.60.40.60:FF:000001">
    <property type="entry name" value="Protocadherin alpha 2"/>
    <property type="match status" value="1"/>
</dbReference>
<evidence type="ECO:0000256" key="9">
    <source>
        <dbReference type="ARBA" id="ARBA00023136"/>
    </source>
</evidence>
<dbReference type="Pfam" id="PF00028">
    <property type="entry name" value="Cadherin"/>
    <property type="match status" value="5"/>
</dbReference>
<dbReference type="PROSITE" id="PS00232">
    <property type="entry name" value="CADHERIN_1"/>
    <property type="match status" value="3"/>
</dbReference>
<feature type="domain" description="Cadherin" evidence="13">
    <location>
        <begin position="347"/>
        <end position="395"/>
    </location>
</feature>
<dbReference type="AlphaFoldDB" id="A0A8C6NYX7"/>
<dbReference type="PANTHER" id="PTHR24028">
    <property type="entry name" value="CADHERIN-87A"/>
    <property type="match status" value="1"/>
</dbReference>
<keyword evidence="5" id="KW-0677">Repeat</keyword>
<dbReference type="GeneTree" id="ENSGT00940000164173"/>
<name>A0A8C6NYX7_NOTFU</name>
<evidence type="ECO:0000256" key="4">
    <source>
        <dbReference type="ARBA" id="ARBA00022729"/>
    </source>
</evidence>
<evidence type="ECO:0000313" key="14">
    <source>
        <dbReference type="Ensembl" id="ENSNFUP00015035831.1"/>
    </source>
</evidence>
<evidence type="ECO:0000256" key="1">
    <source>
        <dbReference type="ARBA" id="ARBA00004251"/>
    </source>
</evidence>
<feature type="domain" description="Cadherin" evidence="13">
    <location>
        <begin position="396"/>
        <end position="505"/>
    </location>
</feature>
<feature type="domain" description="Cadherin" evidence="13">
    <location>
        <begin position="92"/>
        <end position="200"/>
    </location>
</feature>
<reference evidence="14" key="2">
    <citation type="submission" date="2025-09" db="UniProtKB">
        <authorList>
            <consortium name="Ensembl"/>
        </authorList>
    </citation>
    <scope>IDENTIFICATION</scope>
</reference>
<dbReference type="PANTHER" id="PTHR24028:SF287">
    <property type="entry name" value="CADHERIN-RELATED NEURONAL RECEPTOR VARIABLE 1-RELATED"/>
    <property type="match status" value="1"/>
</dbReference>
<dbReference type="Pfam" id="PF08266">
    <property type="entry name" value="Cadherin_2"/>
    <property type="match status" value="1"/>
</dbReference>